<keyword evidence="1" id="KW-0560">Oxidoreductase</keyword>
<dbReference type="PRINTS" id="PR00469">
    <property type="entry name" value="PNDRDTASEII"/>
</dbReference>
<dbReference type="Pfam" id="PF13738">
    <property type="entry name" value="Pyr_redox_3"/>
    <property type="match status" value="1"/>
</dbReference>
<accession>A0A137SGG1</accession>
<dbReference type="InterPro" id="IPR050982">
    <property type="entry name" value="Auxin_biosynth/cation_transpt"/>
</dbReference>
<sequence>MYDVIVVGAGQAGLAAGYALDRTSLDYLIVEASQKASGSWPHYYNSLKLFSPARYSSLPGLPFPGNPARYPSRDEVVSYLQSYARHFDFPIRFNTSVTRVERQGNGFKLHTSTGDCLATRAVIVASGPYSQPNIPDFPGLEHYHGKLLHSSAYHSPSDIAGERVAVIGAGNSAVQIAHELSATHKVTLISRNPPRFLSQRPLGVDIHTWMTYSGIDTLPVGRWLNRQPATPVLDNGEYRAALTSGRLAQRSLFDAVTNHGLRWQDDIVPFDTLLLATGFHSAPRFLEGLDGLDRATASRHKGGVATHISGLYFVGQPWQRSHASATLRGVGADAAFVVKNILSSLEQPIRGAKQAKGCCA</sequence>
<dbReference type="PANTHER" id="PTHR43539:SF78">
    <property type="entry name" value="FLAVIN-CONTAINING MONOOXYGENASE"/>
    <property type="match status" value="1"/>
</dbReference>
<keyword evidence="3" id="KW-1185">Reference proteome</keyword>
<organism evidence="2 3">
    <name type="scientific">Marinobacter excellens LAMA 842</name>
    <dbReference type="NCBI Taxonomy" id="1306954"/>
    <lineage>
        <taxon>Bacteria</taxon>
        <taxon>Pseudomonadati</taxon>
        <taxon>Pseudomonadota</taxon>
        <taxon>Gammaproteobacteria</taxon>
        <taxon>Pseudomonadales</taxon>
        <taxon>Marinobacteraceae</taxon>
        <taxon>Marinobacter</taxon>
    </lineage>
</organism>
<dbReference type="AlphaFoldDB" id="A0A137SGG1"/>
<gene>
    <name evidence="2" type="ORF">J122_991</name>
</gene>
<dbReference type="RefSeq" id="WP_061331403.1">
    <property type="nucleotide sequence ID" value="NZ_LOCO01000003.1"/>
</dbReference>
<dbReference type="EMBL" id="LOCO01000003">
    <property type="protein sequence ID" value="KXO11528.1"/>
    <property type="molecule type" value="Genomic_DNA"/>
</dbReference>
<reference evidence="3" key="1">
    <citation type="submission" date="2015-12" db="EMBL/GenBank/DDBJ databases">
        <authorList>
            <person name="Lima A."/>
            <person name="Farahani Zayas N."/>
            <person name="Castro Da Silva M.A."/>
            <person name="Cabral A."/>
            <person name="Pessatti M.L."/>
        </authorList>
    </citation>
    <scope>NUCLEOTIDE SEQUENCE [LARGE SCALE GENOMIC DNA]</scope>
    <source>
        <strain evidence="3">LAMA 842</strain>
    </source>
</reference>
<evidence type="ECO:0000313" key="3">
    <source>
        <dbReference type="Proteomes" id="UP000070282"/>
    </source>
</evidence>
<comment type="caution">
    <text evidence="2">The sequence shown here is derived from an EMBL/GenBank/DDBJ whole genome shotgun (WGS) entry which is preliminary data.</text>
</comment>
<dbReference type="PATRIC" id="fig|1306954.6.peg.2537"/>
<dbReference type="GO" id="GO:0004497">
    <property type="term" value="F:monooxygenase activity"/>
    <property type="evidence" value="ECO:0007669"/>
    <property type="project" value="UniProtKB-KW"/>
</dbReference>
<dbReference type="PANTHER" id="PTHR43539">
    <property type="entry name" value="FLAVIN-BINDING MONOOXYGENASE-LIKE PROTEIN (AFU_ORTHOLOGUE AFUA_4G09220)"/>
    <property type="match status" value="1"/>
</dbReference>
<dbReference type="Proteomes" id="UP000070282">
    <property type="component" value="Unassembled WGS sequence"/>
</dbReference>
<dbReference type="SUPFAM" id="SSF51905">
    <property type="entry name" value="FAD/NAD(P)-binding domain"/>
    <property type="match status" value="2"/>
</dbReference>
<protein>
    <submittedName>
        <fullName evidence="2">Putative monooxygenase</fullName>
    </submittedName>
</protein>
<dbReference type="InterPro" id="IPR036188">
    <property type="entry name" value="FAD/NAD-bd_sf"/>
</dbReference>
<evidence type="ECO:0000256" key="1">
    <source>
        <dbReference type="ARBA" id="ARBA00023002"/>
    </source>
</evidence>
<evidence type="ECO:0000313" key="2">
    <source>
        <dbReference type="EMBL" id="KXO11528.1"/>
    </source>
</evidence>
<dbReference type="PRINTS" id="PR00368">
    <property type="entry name" value="FADPNR"/>
</dbReference>
<keyword evidence="2" id="KW-0503">Monooxygenase</keyword>
<proteinExistence type="predicted"/>
<name>A0A137SGG1_9GAMM</name>
<dbReference type="GO" id="GO:0050660">
    <property type="term" value="F:flavin adenine dinucleotide binding"/>
    <property type="evidence" value="ECO:0007669"/>
    <property type="project" value="TreeGrafter"/>
</dbReference>
<dbReference type="Gene3D" id="3.50.50.60">
    <property type="entry name" value="FAD/NAD(P)-binding domain"/>
    <property type="match status" value="1"/>
</dbReference>